<keyword evidence="1" id="KW-1133">Transmembrane helix</keyword>
<gene>
    <name evidence="2" type="ORF">ALO50_200059</name>
</gene>
<evidence type="ECO:0000256" key="1">
    <source>
        <dbReference type="SAM" id="Phobius"/>
    </source>
</evidence>
<dbReference type="Proteomes" id="UP000050356">
    <property type="component" value="Unassembled WGS sequence"/>
</dbReference>
<keyword evidence="1" id="KW-0812">Transmembrane</keyword>
<reference evidence="2 3" key="1">
    <citation type="submission" date="2015-09" db="EMBL/GenBank/DDBJ databases">
        <title>Genome announcement of multiple Pseudomonas syringae strains.</title>
        <authorList>
            <person name="Thakur S."/>
            <person name="Wang P.W."/>
            <person name="Gong Y."/>
            <person name="Weir B.S."/>
            <person name="Guttman D.S."/>
        </authorList>
    </citation>
    <scope>NUCLEOTIDE SEQUENCE [LARGE SCALE GENOMIC DNA]</scope>
    <source>
        <strain evidence="2 3">ICMP17524</strain>
    </source>
</reference>
<accession>A0A0P9RZ16</accession>
<evidence type="ECO:0000313" key="2">
    <source>
        <dbReference type="EMBL" id="KPW90002.1"/>
    </source>
</evidence>
<protein>
    <submittedName>
        <fullName evidence="2">Uncharacterized protein</fullName>
    </submittedName>
</protein>
<sequence length="82" mass="9458">MLLVVVLLRSLRSPTPCFRLMFTCPVYLTLRRSISMRRPRAKFLSLALMSVMLSLTFVMVGWSSTATLVKVVVKTFLRFLMQ</sequence>
<name>A0A0P9RZ16_PSESX</name>
<evidence type="ECO:0000313" key="3">
    <source>
        <dbReference type="Proteomes" id="UP000050356"/>
    </source>
</evidence>
<comment type="caution">
    <text evidence="2">The sequence shown here is derived from an EMBL/GenBank/DDBJ whole genome shotgun (WGS) entry which is preliminary data.</text>
</comment>
<dbReference type="EMBL" id="LJQA01000615">
    <property type="protein sequence ID" value="KPW90002.1"/>
    <property type="molecule type" value="Genomic_DNA"/>
</dbReference>
<keyword evidence="1" id="KW-0472">Membrane</keyword>
<dbReference type="AlphaFoldDB" id="A0A0P9RZ16"/>
<feature type="transmembrane region" description="Helical" evidence="1">
    <location>
        <begin position="43"/>
        <end position="73"/>
    </location>
</feature>
<proteinExistence type="predicted"/>
<organism evidence="2 3">
    <name type="scientific">Pseudomonas syringae pv. cerasicola</name>
    <dbReference type="NCBI Taxonomy" id="264451"/>
    <lineage>
        <taxon>Bacteria</taxon>
        <taxon>Pseudomonadati</taxon>
        <taxon>Pseudomonadota</taxon>
        <taxon>Gammaproteobacteria</taxon>
        <taxon>Pseudomonadales</taxon>
        <taxon>Pseudomonadaceae</taxon>
        <taxon>Pseudomonas</taxon>
        <taxon>Pseudomonas syringae</taxon>
    </lineage>
</organism>